<feature type="domain" description="Heterokaryon incompatibility" evidence="2">
    <location>
        <begin position="713"/>
        <end position="835"/>
    </location>
</feature>
<feature type="compositionally biased region" description="Polar residues" evidence="1">
    <location>
        <begin position="519"/>
        <end position="528"/>
    </location>
</feature>
<dbReference type="AlphaFoldDB" id="A0A9P4SK28"/>
<evidence type="ECO:0000259" key="2">
    <source>
        <dbReference type="Pfam" id="PF06985"/>
    </source>
</evidence>
<evidence type="ECO:0000313" key="4">
    <source>
        <dbReference type="Proteomes" id="UP000799429"/>
    </source>
</evidence>
<dbReference type="EMBL" id="MU006089">
    <property type="protein sequence ID" value="KAF2843759.1"/>
    <property type="molecule type" value="Genomic_DNA"/>
</dbReference>
<feature type="region of interest" description="Disordered" evidence="1">
    <location>
        <begin position="264"/>
        <end position="303"/>
    </location>
</feature>
<feature type="region of interest" description="Disordered" evidence="1">
    <location>
        <begin position="1"/>
        <end position="131"/>
    </location>
</feature>
<feature type="compositionally biased region" description="Polar residues" evidence="1">
    <location>
        <begin position="264"/>
        <end position="276"/>
    </location>
</feature>
<keyword evidence="4" id="KW-1185">Reference proteome</keyword>
<comment type="caution">
    <text evidence="3">The sequence shown here is derived from an EMBL/GenBank/DDBJ whole genome shotgun (WGS) entry which is preliminary data.</text>
</comment>
<protein>
    <recommendedName>
        <fullName evidence="2">Heterokaryon incompatibility domain-containing protein</fullName>
    </recommendedName>
</protein>
<dbReference type="InterPro" id="IPR010730">
    <property type="entry name" value="HET"/>
</dbReference>
<evidence type="ECO:0000313" key="3">
    <source>
        <dbReference type="EMBL" id="KAF2843759.1"/>
    </source>
</evidence>
<feature type="region of interest" description="Disordered" evidence="1">
    <location>
        <begin position="494"/>
        <end position="531"/>
    </location>
</feature>
<gene>
    <name evidence="3" type="ORF">M501DRAFT_985852</name>
</gene>
<feature type="region of interest" description="Disordered" evidence="1">
    <location>
        <begin position="142"/>
        <end position="161"/>
    </location>
</feature>
<reference evidence="3" key="1">
    <citation type="journal article" date="2020" name="Stud. Mycol.">
        <title>101 Dothideomycetes genomes: a test case for predicting lifestyles and emergence of pathogens.</title>
        <authorList>
            <person name="Haridas S."/>
            <person name="Albert R."/>
            <person name="Binder M."/>
            <person name="Bloem J."/>
            <person name="Labutti K."/>
            <person name="Salamov A."/>
            <person name="Andreopoulos B."/>
            <person name="Baker S."/>
            <person name="Barry K."/>
            <person name="Bills G."/>
            <person name="Bluhm B."/>
            <person name="Cannon C."/>
            <person name="Castanera R."/>
            <person name="Culley D."/>
            <person name="Daum C."/>
            <person name="Ezra D."/>
            <person name="Gonzalez J."/>
            <person name="Henrissat B."/>
            <person name="Kuo A."/>
            <person name="Liang C."/>
            <person name="Lipzen A."/>
            <person name="Lutzoni F."/>
            <person name="Magnuson J."/>
            <person name="Mondo S."/>
            <person name="Nolan M."/>
            <person name="Ohm R."/>
            <person name="Pangilinan J."/>
            <person name="Park H.-J."/>
            <person name="Ramirez L."/>
            <person name="Alfaro M."/>
            <person name="Sun H."/>
            <person name="Tritt A."/>
            <person name="Yoshinaga Y."/>
            <person name="Zwiers L.-H."/>
            <person name="Turgeon B."/>
            <person name="Goodwin S."/>
            <person name="Spatafora J."/>
            <person name="Crous P."/>
            <person name="Grigoriev I."/>
        </authorList>
    </citation>
    <scope>NUCLEOTIDE SEQUENCE</scope>
    <source>
        <strain evidence="3">CBS 101060</strain>
    </source>
</reference>
<feature type="compositionally biased region" description="Polar residues" evidence="1">
    <location>
        <begin position="20"/>
        <end position="36"/>
    </location>
</feature>
<feature type="compositionally biased region" description="Basic and acidic residues" evidence="1">
    <location>
        <begin position="119"/>
        <end position="131"/>
    </location>
</feature>
<dbReference type="PANTHER" id="PTHR33112">
    <property type="entry name" value="DOMAIN PROTEIN, PUTATIVE-RELATED"/>
    <property type="match status" value="1"/>
</dbReference>
<evidence type="ECO:0000256" key="1">
    <source>
        <dbReference type="SAM" id="MobiDB-lite"/>
    </source>
</evidence>
<sequence length="1012" mass="114012">MSSHEESRPSLIVKLRLRRNSVSPGSSLNAETSTSTPREHRSESRTIPNQAGHVLRQHQPPFLQPTWRLPSDNQDPTQSSRQTAETTNLHNPSRTSHIVEPSTSHVSPFPDYTDPLETGNHRETREDEVLRHRPTAIDEIQEIEPAPSSLVDSAGTGRTSHMSKILRTIKEKKQIHRDARLVELYGCSSKERNQTFIQKRAVSDSPPVGTPGEHRKRRWVNRPNGTERRFKTVSMRRSAISAVRSISKGFRSVKIGFLMKITSSKQEHASGNSSSTPPIPGPVVPHERPTKDTLQSRTERSLKNTLKGKFRRQKRSVPPTIITTPLSAFEMRPIPDSPLAEYSTPSSVPNNDVYHTRDESDSIDGSYDIHPAFRSPIPPPPPLGGRLFPDPFSSFNGMRIRRSSSFHEEFDLPSAVFPSDPREPLIPLMQAASIASVTETPEDLSRSVNGTPMAPIPQVQTFHQPTRLSRIQEGRVEDMAEVYEDAVFEQPVLEEEVPEEQSSEGNVEYEGSSDGLLEDQQTPALTHGSSWSSSVYSWREGTTQGDHSDESGIITRLCLVKLVRERGSEETTTTSKSSAKSRFCTCYTELIHNLPSQIRDVLSRPDPSRWYGVEKYAYHYPVPTQPTTIDLAASAASCELCALVVRGFGSGTLVNPDPASKDVFETLNNWVAVCVRDHEECESAGDGLIPTRMIDRPPHGYITTKGNLTRQKMGMDISAMPQTFQDATRGLGLRYLWIDSLCIIQDDSMDWQLESVQMASIYRNAFLVISASNSSADTKGFLRQRDTGTIIFEADDGEKFGLDLLPPRRERPRQKVRYNPISGEPVKRRAWILQEQLLSRRTIIYSKRQIFWECLEFLKSEGSAEAISFLPLKLESITKTAGIDASLFSSFYFREADCLNYHGWYETASPGDLLSRQIIYRAPSWSWVSVHGNVIFPVYDFHDRKGSSDVEKYENVQLAHLERTVKRLTPSLPWGSDISDKIFGITIPYRGRKKRIFLEGGFDIDDEEYEDS</sequence>
<organism evidence="3 4">
    <name type="scientific">Patellaria atrata CBS 101060</name>
    <dbReference type="NCBI Taxonomy" id="1346257"/>
    <lineage>
        <taxon>Eukaryota</taxon>
        <taxon>Fungi</taxon>
        <taxon>Dikarya</taxon>
        <taxon>Ascomycota</taxon>
        <taxon>Pezizomycotina</taxon>
        <taxon>Dothideomycetes</taxon>
        <taxon>Dothideomycetes incertae sedis</taxon>
        <taxon>Patellariales</taxon>
        <taxon>Patellariaceae</taxon>
        <taxon>Patellaria</taxon>
    </lineage>
</organism>
<accession>A0A9P4SK28</accession>
<dbReference type="PANTHER" id="PTHR33112:SF16">
    <property type="entry name" value="HETEROKARYON INCOMPATIBILITY DOMAIN-CONTAINING PROTEIN"/>
    <property type="match status" value="1"/>
</dbReference>
<dbReference type="Proteomes" id="UP000799429">
    <property type="component" value="Unassembled WGS sequence"/>
</dbReference>
<feature type="region of interest" description="Disordered" evidence="1">
    <location>
        <begin position="200"/>
        <end position="225"/>
    </location>
</feature>
<proteinExistence type="predicted"/>
<feature type="compositionally biased region" description="Polar residues" evidence="1">
    <location>
        <begin position="71"/>
        <end position="106"/>
    </location>
</feature>
<dbReference type="Pfam" id="PF06985">
    <property type="entry name" value="HET"/>
    <property type="match status" value="1"/>
</dbReference>
<name>A0A9P4SK28_9PEZI</name>